<dbReference type="PANTHER" id="PTHR11963">
    <property type="entry name" value="LEUCINE AMINOPEPTIDASE-RELATED"/>
    <property type="match status" value="1"/>
</dbReference>
<evidence type="ECO:0000313" key="11">
    <source>
        <dbReference type="Proteomes" id="UP001254848"/>
    </source>
</evidence>
<dbReference type="Pfam" id="PF00883">
    <property type="entry name" value="Peptidase_M17"/>
    <property type="match status" value="1"/>
</dbReference>
<dbReference type="EMBL" id="JAUOZS010000001">
    <property type="protein sequence ID" value="MDT8901379.1"/>
    <property type="molecule type" value="Genomic_DNA"/>
</dbReference>
<organism evidence="10 11">
    <name type="scientific">Anaeroselena agilis</name>
    <dbReference type="NCBI Taxonomy" id="3063788"/>
    <lineage>
        <taxon>Bacteria</taxon>
        <taxon>Bacillati</taxon>
        <taxon>Bacillota</taxon>
        <taxon>Negativicutes</taxon>
        <taxon>Acetonemataceae</taxon>
        <taxon>Anaeroselena</taxon>
    </lineage>
</organism>
<dbReference type="NCBIfam" id="NF002074">
    <property type="entry name" value="PRK00913.1-4"/>
    <property type="match status" value="1"/>
</dbReference>
<dbReference type="PANTHER" id="PTHR11963:SF23">
    <property type="entry name" value="CYTOSOL AMINOPEPTIDASE"/>
    <property type="match status" value="1"/>
</dbReference>
<evidence type="ECO:0000256" key="1">
    <source>
        <dbReference type="ARBA" id="ARBA00000135"/>
    </source>
</evidence>
<accession>A0ABU3NX42</accession>
<dbReference type="EC" id="3.4.11.1" evidence="8"/>
<evidence type="ECO:0000256" key="3">
    <source>
        <dbReference type="ARBA" id="ARBA00009528"/>
    </source>
</evidence>
<dbReference type="InterPro" id="IPR043472">
    <property type="entry name" value="Macro_dom-like"/>
</dbReference>
<evidence type="ECO:0000256" key="2">
    <source>
        <dbReference type="ARBA" id="ARBA00000967"/>
    </source>
</evidence>
<evidence type="ECO:0000256" key="5">
    <source>
        <dbReference type="ARBA" id="ARBA00022670"/>
    </source>
</evidence>
<dbReference type="InterPro" id="IPR000819">
    <property type="entry name" value="Peptidase_M17_C"/>
</dbReference>
<feature type="binding site" evidence="8">
    <location>
        <position position="269"/>
    </location>
    <ligand>
        <name>Mn(2+)</name>
        <dbReference type="ChEBI" id="CHEBI:29035"/>
        <label>1</label>
    </ligand>
</feature>
<keyword evidence="4 8" id="KW-0031">Aminopeptidase</keyword>
<dbReference type="NCBIfam" id="NF002083">
    <property type="entry name" value="PRK00913.3-5"/>
    <property type="match status" value="1"/>
</dbReference>
<comment type="function">
    <text evidence="7 8">Presumably involved in the processing and regular turnover of intracellular proteins. Catalyzes the removal of unsubstituted N-terminal amino acids from various peptides.</text>
</comment>
<dbReference type="RefSeq" id="WP_413779889.1">
    <property type="nucleotide sequence ID" value="NZ_JAUOZS010000001.1"/>
</dbReference>
<keyword evidence="8" id="KW-0963">Cytoplasm</keyword>
<dbReference type="CDD" id="cd00433">
    <property type="entry name" value="Peptidase_M17"/>
    <property type="match status" value="1"/>
</dbReference>
<dbReference type="InterPro" id="IPR011356">
    <property type="entry name" value="Leucine_aapep/pepB"/>
</dbReference>
<dbReference type="SUPFAM" id="SSF53187">
    <property type="entry name" value="Zn-dependent exopeptidases"/>
    <property type="match status" value="1"/>
</dbReference>
<feature type="binding site" evidence="8">
    <location>
        <position position="348"/>
    </location>
    <ligand>
        <name>Mn(2+)</name>
        <dbReference type="ChEBI" id="CHEBI:29035"/>
        <label>2</label>
    </ligand>
</feature>
<feature type="binding site" evidence="8">
    <location>
        <position position="287"/>
    </location>
    <ligand>
        <name>Mn(2+)</name>
        <dbReference type="ChEBI" id="CHEBI:29035"/>
        <label>2</label>
    </ligand>
</feature>
<gene>
    <name evidence="8" type="primary">pepA</name>
    <name evidence="10" type="ORF">Q4T40_09025</name>
</gene>
<evidence type="ECO:0000313" key="10">
    <source>
        <dbReference type="EMBL" id="MDT8901379.1"/>
    </source>
</evidence>
<evidence type="ECO:0000256" key="7">
    <source>
        <dbReference type="ARBA" id="ARBA00049972"/>
    </source>
</evidence>
<dbReference type="Proteomes" id="UP001254848">
    <property type="component" value="Unassembled WGS sequence"/>
</dbReference>
<protein>
    <recommendedName>
        <fullName evidence="8">Probable cytosol aminopeptidase</fullName>
        <ecNumber evidence="8">3.4.11.1</ecNumber>
    </recommendedName>
    <alternativeName>
        <fullName evidence="8">Leucine aminopeptidase</fullName>
        <shortName evidence="8">LAP</shortName>
        <ecNumber evidence="8">3.4.11.10</ecNumber>
    </alternativeName>
    <alternativeName>
        <fullName evidence="8">Leucyl aminopeptidase</fullName>
    </alternativeName>
</protein>
<comment type="catalytic activity">
    <reaction evidence="2 8">
        <text>Release of an N-terminal amino acid, preferentially leucine, but not glutamic or aspartic acids.</text>
        <dbReference type="EC" id="3.4.11.10"/>
    </reaction>
</comment>
<keyword evidence="8" id="KW-0464">Manganese</keyword>
<dbReference type="Gene3D" id="3.40.630.10">
    <property type="entry name" value="Zn peptidases"/>
    <property type="match status" value="1"/>
</dbReference>
<feature type="binding site" evidence="8">
    <location>
        <position position="264"/>
    </location>
    <ligand>
        <name>Mn(2+)</name>
        <dbReference type="ChEBI" id="CHEBI:29035"/>
        <label>2</label>
    </ligand>
</feature>
<feature type="active site" evidence="8">
    <location>
        <position position="350"/>
    </location>
</feature>
<comment type="cofactor">
    <cofactor evidence="8">
        <name>Mn(2+)</name>
        <dbReference type="ChEBI" id="CHEBI:29035"/>
    </cofactor>
    <text evidence="8">Binds 2 manganese ions per subunit.</text>
</comment>
<comment type="catalytic activity">
    <reaction evidence="1 8">
        <text>Release of an N-terminal amino acid, Xaa-|-Yaa-, in which Xaa is preferably Leu, but may be other amino acids including Pro although not Arg or Lys, and Yaa may be Pro. Amino acid amides and methyl esters are also readily hydrolyzed, but rates on arylamides are exceedingly low.</text>
        <dbReference type="EC" id="3.4.11.1"/>
    </reaction>
</comment>
<feature type="binding site" evidence="8">
    <location>
        <position position="346"/>
    </location>
    <ligand>
        <name>Mn(2+)</name>
        <dbReference type="ChEBI" id="CHEBI:29035"/>
        <label>1</label>
    </ligand>
</feature>
<keyword evidence="11" id="KW-1185">Reference proteome</keyword>
<evidence type="ECO:0000259" key="9">
    <source>
        <dbReference type="PROSITE" id="PS00631"/>
    </source>
</evidence>
<feature type="active site" evidence="8">
    <location>
        <position position="276"/>
    </location>
</feature>
<feature type="domain" description="Cytosol aminopeptidase" evidence="9">
    <location>
        <begin position="344"/>
        <end position="351"/>
    </location>
</feature>
<comment type="caution">
    <text evidence="10">The sequence shown here is derived from an EMBL/GenBank/DDBJ whole genome shotgun (WGS) entry which is preliminary data.</text>
</comment>
<name>A0ABU3NX42_9FIRM</name>
<feature type="binding site" evidence="8">
    <location>
        <position position="348"/>
    </location>
    <ligand>
        <name>Mn(2+)</name>
        <dbReference type="ChEBI" id="CHEBI:29035"/>
        <label>1</label>
    </ligand>
</feature>
<evidence type="ECO:0000256" key="8">
    <source>
        <dbReference type="HAMAP-Rule" id="MF_00181"/>
    </source>
</evidence>
<keyword evidence="5 8" id="KW-0645">Protease</keyword>
<dbReference type="InterPro" id="IPR008283">
    <property type="entry name" value="Peptidase_M17_N"/>
</dbReference>
<dbReference type="PROSITE" id="PS00631">
    <property type="entry name" value="CYTOSOL_AP"/>
    <property type="match status" value="1"/>
</dbReference>
<dbReference type="GO" id="GO:0004177">
    <property type="term" value="F:aminopeptidase activity"/>
    <property type="evidence" value="ECO:0007669"/>
    <property type="project" value="UniProtKB-KW"/>
</dbReference>
<dbReference type="Pfam" id="PF02789">
    <property type="entry name" value="Peptidase_M17_N"/>
    <property type="match status" value="1"/>
</dbReference>
<feature type="binding site" evidence="8">
    <location>
        <position position="269"/>
    </location>
    <ligand>
        <name>Mn(2+)</name>
        <dbReference type="ChEBI" id="CHEBI:29035"/>
        <label>2</label>
    </ligand>
</feature>
<evidence type="ECO:0000256" key="6">
    <source>
        <dbReference type="ARBA" id="ARBA00022801"/>
    </source>
</evidence>
<comment type="similarity">
    <text evidence="3 8">Belongs to the peptidase M17 family.</text>
</comment>
<dbReference type="HAMAP" id="MF_00181">
    <property type="entry name" value="Cytosol_peptidase_M17"/>
    <property type="match status" value="1"/>
</dbReference>
<evidence type="ECO:0000256" key="4">
    <source>
        <dbReference type="ARBA" id="ARBA00022438"/>
    </source>
</evidence>
<dbReference type="InterPro" id="IPR023042">
    <property type="entry name" value="Peptidase_M17_leu_NH2_pept"/>
</dbReference>
<reference evidence="10 11" key="1">
    <citation type="submission" date="2023-07" db="EMBL/GenBank/DDBJ databases">
        <title>The novel representative of Negativicutes class, Anaeroselena agilis gen. nov. sp. nov.</title>
        <authorList>
            <person name="Prokofeva M.I."/>
            <person name="Elcheninov A.G."/>
            <person name="Klyukina A."/>
            <person name="Kublanov I.V."/>
            <person name="Frolov E.N."/>
            <person name="Podosokorskaya O.A."/>
        </authorList>
    </citation>
    <scope>NUCLEOTIDE SEQUENCE [LARGE SCALE GENOMIC DNA]</scope>
    <source>
        <strain evidence="10 11">4137-cl</strain>
    </source>
</reference>
<dbReference type="PRINTS" id="PR00481">
    <property type="entry name" value="LAMNOPPTDASE"/>
</dbReference>
<keyword evidence="6 8" id="KW-0378">Hydrolase</keyword>
<dbReference type="EC" id="3.4.11.10" evidence="8"/>
<dbReference type="SUPFAM" id="SSF52949">
    <property type="entry name" value="Macro domain-like"/>
    <property type="match status" value="1"/>
</dbReference>
<dbReference type="NCBIfam" id="NF002073">
    <property type="entry name" value="PRK00913.1-2"/>
    <property type="match status" value="1"/>
</dbReference>
<dbReference type="Gene3D" id="3.40.220.10">
    <property type="entry name" value="Leucine Aminopeptidase, subunit E, domain 1"/>
    <property type="match status" value="1"/>
</dbReference>
<sequence length="497" mass="51594">MQVEVVTGSITEIVCDTLIVSIFEGVSLPGGAAGAVDTALNGQIASLIRGKQGAGKYGSSAVLHICSGIGAKQVVLLGLGKQEEFTLDRLRGVAGTAIRAAQKLEARTVATVIHGAGFDPQAAVQALVEGTLLGNYRFRRYKTEKDDVIVPEKLYIIAGDADKVPPITVGARRGQTIAAAVSLCRDLVNHPANYMTPARMAEQAAEIAGNRGLELEVLDEAKIAALGMKAFMAVAQGSHEPPRLIVMKYAGNPGSKNLLALVGKGVTFDSGGISLKPSEGMHEMKDDMAGAAAVLGAMQAIAELGPPVNILAVVPCTENLPSGYAFRPGDVIESLGGKTIEIISTDAEGRLILADAIAYALRLGATHIVDLATLTGACVVALGNVTSGVMATDRDLCRRVMEASEGVGEKMWELPLFEEYKEQIKSDIADLKNSGGRPAGAITAGLFIASFTGGKPWVHIDIAGTVASDKENGCNVKGATGVGVRTLVNLAESLGSW</sequence>
<keyword evidence="8" id="KW-0479">Metal-binding</keyword>
<comment type="subcellular location">
    <subcellularLocation>
        <location evidence="8">Cytoplasm</location>
    </subcellularLocation>
</comment>
<proteinExistence type="inferred from homology"/>